<feature type="non-terminal residue" evidence="6">
    <location>
        <position position="204"/>
    </location>
</feature>
<feature type="compositionally biased region" description="Low complexity" evidence="5">
    <location>
        <begin position="119"/>
        <end position="143"/>
    </location>
</feature>
<dbReference type="GO" id="GO:0016787">
    <property type="term" value="F:hydrolase activity"/>
    <property type="evidence" value="ECO:0007669"/>
    <property type="project" value="UniProtKB-KW"/>
</dbReference>
<name>A0A9Q0DBY1_9TELE</name>
<dbReference type="GO" id="GO:0004386">
    <property type="term" value="F:helicase activity"/>
    <property type="evidence" value="ECO:0007669"/>
    <property type="project" value="UniProtKB-KW"/>
</dbReference>
<keyword evidence="4" id="KW-0067">ATP-binding</keyword>
<dbReference type="Proteomes" id="UP001148018">
    <property type="component" value="Unassembled WGS sequence"/>
</dbReference>
<comment type="caution">
    <text evidence="6">The sequence shown here is derived from an EMBL/GenBank/DDBJ whole genome shotgun (WGS) entry which is preliminary data.</text>
</comment>
<dbReference type="EMBL" id="JANIIK010000119">
    <property type="protein sequence ID" value="KAJ3584225.1"/>
    <property type="molecule type" value="Genomic_DNA"/>
</dbReference>
<keyword evidence="3" id="KW-0347">Helicase</keyword>
<dbReference type="PANTHER" id="PTHR45766">
    <property type="entry name" value="DNA ANNEALING HELICASE AND ENDONUCLEASE ZRANB3 FAMILY MEMBER"/>
    <property type="match status" value="1"/>
</dbReference>
<dbReference type="GO" id="GO:0031297">
    <property type="term" value="P:replication fork processing"/>
    <property type="evidence" value="ECO:0007669"/>
    <property type="project" value="TreeGrafter"/>
</dbReference>
<feature type="region of interest" description="Disordered" evidence="5">
    <location>
        <begin position="69"/>
        <end position="88"/>
    </location>
</feature>
<dbReference type="GO" id="GO:0005524">
    <property type="term" value="F:ATP binding"/>
    <property type="evidence" value="ECO:0007669"/>
    <property type="project" value="UniProtKB-KW"/>
</dbReference>
<evidence type="ECO:0000313" key="7">
    <source>
        <dbReference type="Proteomes" id="UP001148018"/>
    </source>
</evidence>
<reference evidence="6" key="1">
    <citation type="submission" date="2022-07" db="EMBL/GenBank/DDBJ databases">
        <title>Chromosome-level genome of Muraenolepis orangiensis.</title>
        <authorList>
            <person name="Kim J."/>
        </authorList>
    </citation>
    <scope>NUCLEOTIDE SEQUENCE</scope>
    <source>
        <strain evidence="6">KU_S4_2022</strain>
        <tissue evidence="6">Muscle</tissue>
    </source>
</reference>
<evidence type="ECO:0000256" key="4">
    <source>
        <dbReference type="ARBA" id="ARBA00022840"/>
    </source>
</evidence>
<evidence type="ECO:0000313" key="6">
    <source>
        <dbReference type="EMBL" id="KAJ3584225.1"/>
    </source>
</evidence>
<evidence type="ECO:0000256" key="1">
    <source>
        <dbReference type="ARBA" id="ARBA00022741"/>
    </source>
</evidence>
<organism evidence="6 7">
    <name type="scientific">Muraenolepis orangiensis</name>
    <name type="common">Patagonian moray cod</name>
    <dbReference type="NCBI Taxonomy" id="630683"/>
    <lineage>
        <taxon>Eukaryota</taxon>
        <taxon>Metazoa</taxon>
        <taxon>Chordata</taxon>
        <taxon>Craniata</taxon>
        <taxon>Vertebrata</taxon>
        <taxon>Euteleostomi</taxon>
        <taxon>Actinopterygii</taxon>
        <taxon>Neopterygii</taxon>
        <taxon>Teleostei</taxon>
        <taxon>Neoteleostei</taxon>
        <taxon>Acanthomorphata</taxon>
        <taxon>Zeiogadaria</taxon>
        <taxon>Gadariae</taxon>
        <taxon>Gadiformes</taxon>
        <taxon>Muraenolepidoidei</taxon>
        <taxon>Muraenolepididae</taxon>
        <taxon>Muraenolepis</taxon>
    </lineage>
</organism>
<protein>
    <submittedName>
        <fullName evidence="6">Uncharacterized protein</fullName>
    </submittedName>
</protein>
<keyword evidence="2" id="KW-0378">Hydrolase</keyword>
<keyword evidence="1" id="KW-0547">Nucleotide-binding</keyword>
<accession>A0A9Q0DBY1</accession>
<feature type="non-terminal residue" evidence="6">
    <location>
        <position position="1"/>
    </location>
</feature>
<evidence type="ECO:0000256" key="3">
    <source>
        <dbReference type="ARBA" id="ARBA00022806"/>
    </source>
</evidence>
<dbReference type="PANTHER" id="PTHR45766:SF3">
    <property type="entry name" value="DNA ANNEALING HELICASE AND ENDONUCLEASE ZRANB3"/>
    <property type="match status" value="1"/>
</dbReference>
<dbReference type="GO" id="GO:0006281">
    <property type="term" value="P:DNA repair"/>
    <property type="evidence" value="ECO:0007669"/>
    <property type="project" value="TreeGrafter"/>
</dbReference>
<dbReference type="OrthoDB" id="2801544at2759"/>
<keyword evidence="7" id="KW-1185">Reference proteome</keyword>
<evidence type="ECO:0000256" key="2">
    <source>
        <dbReference type="ARBA" id="ARBA00022801"/>
    </source>
</evidence>
<gene>
    <name evidence="6" type="ORF">NHX12_014721</name>
</gene>
<evidence type="ECO:0000256" key="5">
    <source>
        <dbReference type="SAM" id="MobiDB-lite"/>
    </source>
</evidence>
<proteinExistence type="predicted"/>
<dbReference type="GO" id="GO:0004520">
    <property type="term" value="F:DNA endonuclease activity"/>
    <property type="evidence" value="ECO:0007669"/>
    <property type="project" value="TreeGrafter"/>
</dbReference>
<dbReference type="GO" id="GO:0043596">
    <property type="term" value="C:nuclear replication fork"/>
    <property type="evidence" value="ECO:0007669"/>
    <property type="project" value="TreeGrafter"/>
</dbReference>
<sequence length="204" mass="22141">DGAPLNCNFVPLDIQLENWEDLPEAFSRRRENRVQVVCFVRDWVSLSAMKQRLLRRGASLYVDRQDVAQASRDKAQQDGGSTRLVTKESFFNKRRSASALSPPASKRRKEKASPRASVTGPPASDGPSPSSPSTADPSTSDPSVYLQALDSRGVPLCLHCQQPCPASPDAASTWDSRFCSHNLCQPSVAAVVESETKAPGETAL</sequence>
<dbReference type="AlphaFoldDB" id="A0A9Q0DBY1"/>
<feature type="region of interest" description="Disordered" evidence="5">
    <location>
        <begin position="94"/>
        <end position="144"/>
    </location>
</feature>